<reference evidence="2 3" key="1">
    <citation type="submission" date="2022-10" db="EMBL/GenBank/DDBJ databases">
        <title>Characterization of Pseudomonas capsici strains from pepper and tomato in Georgia.</title>
        <authorList>
            <person name="Zhao M."/>
            <person name="Dutta B."/>
        </authorList>
    </citation>
    <scope>NUCLEOTIDE SEQUENCE [LARGE SCALE GENOMIC DNA]</scope>
    <source>
        <strain evidence="2 3">Pc20-5</strain>
    </source>
</reference>
<evidence type="ECO:0000313" key="3">
    <source>
        <dbReference type="Proteomes" id="UP001207294"/>
    </source>
</evidence>
<keyword evidence="1" id="KW-0812">Transmembrane</keyword>
<name>A0ABT3BY59_9PSED</name>
<dbReference type="RefSeq" id="WP_206402454.1">
    <property type="nucleotide sequence ID" value="NZ_JAFGZD010000012.1"/>
</dbReference>
<proteinExistence type="predicted"/>
<accession>A0ABT3BY59</accession>
<dbReference type="GeneID" id="93562578"/>
<comment type="caution">
    <text evidence="2">The sequence shown here is derived from an EMBL/GenBank/DDBJ whole genome shotgun (WGS) entry which is preliminary data.</text>
</comment>
<evidence type="ECO:0000313" key="2">
    <source>
        <dbReference type="EMBL" id="MCV4377798.1"/>
    </source>
</evidence>
<dbReference type="EMBL" id="JAOXML010000010">
    <property type="protein sequence ID" value="MCV4377798.1"/>
    <property type="molecule type" value="Genomic_DNA"/>
</dbReference>
<keyword evidence="1" id="KW-1133">Transmembrane helix</keyword>
<keyword evidence="3" id="KW-1185">Reference proteome</keyword>
<feature type="transmembrane region" description="Helical" evidence="1">
    <location>
        <begin position="42"/>
        <end position="63"/>
    </location>
</feature>
<gene>
    <name evidence="2" type="ORF">OH718_14455</name>
</gene>
<keyword evidence="1" id="KW-0472">Membrane</keyword>
<organism evidence="2 3">
    <name type="scientific">Pseudomonas capsici</name>
    <dbReference type="NCBI Taxonomy" id="2810614"/>
    <lineage>
        <taxon>Bacteria</taxon>
        <taxon>Pseudomonadati</taxon>
        <taxon>Pseudomonadota</taxon>
        <taxon>Gammaproteobacteria</taxon>
        <taxon>Pseudomonadales</taxon>
        <taxon>Pseudomonadaceae</taxon>
        <taxon>Pseudomonas</taxon>
    </lineage>
</organism>
<feature type="transmembrane region" description="Helical" evidence="1">
    <location>
        <begin position="75"/>
        <end position="95"/>
    </location>
</feature>
<evidence type="ECO:0000256" key="1">
    <source>
        <dbReference type="SAM" id="Phobius"/>
    </source>
</evidence>
<dbReference type="Proteomes" id="UP001207294">
    <property type="component" value="Unassembled WGS sequence"/>
</dbReference>
<protein>
    <submittedName>
        <fullName evidence="2">Uncharacterized protein</fullName>
    </submittedName>
</protein>
<sequence length="104" mass="12047">MKAFYYSVLTIFVLFSFTDPKSEWPISFEYLGLSESFDIYKELFVLCVVLYIPLMLLVVFCFARALVIFARSKSFQGCFSLLSAPIAGVVALYRFDKWVFSEVF</sequence>